<evidence type="ECO:0000313" key="3">
    <source>
        <dbReference type="Proteomes" id="UP000775213"/>
    </source>
</evidence>
<organism evidence="2 3">
    <name type="scientific">Dendrobium chrysotoxum</name>
    <name type="common">Orchid</name>
    <dbReference type="NCBI Taxonomy" id="161865"/>
    <lineage>
        <taxon>Eukaryota</taxon>
        <taxon>Viridiplantae</taxon>
        <taxon>Streptophyta</taxon>
        <taxon>Embryophyta</taxon>
        <taxon>Tracheophyta</taxon>
        <taxon>Spermatophyta</taxon>
        <taxon>Magnoliopsida</taxon>
        <taxon>Liliopsida</taxon>
        <taxon>Asparagales</taxon>
        <taxon>Orchidaceae</taxon>
        <taxon>Epidendroideae</taxon>
        <taxon>Malaxideae</taxon>
        <taxon>Dendrobiinae</taxon>
        <taxon>Dendrobium</taxon>
    </lineage>
</organism>
<name>A0AAV7GYZ7_DENCH</name>
<feature type="compositionally biased region" description="Basic and acidic residues" evidence="1">
    <location>
        <begin position="1"/>
        <end position="35"/>
    </location>
</feature>
<keyword evidence="3" id="KW-1185">Reference proteome</keyword>
<proteinExistence type="predicted"/>
<comment type="caution">
    <text evidence="2">The sequence shown here is derived from an EMBL/GenBank/DDBJ whole genome shotgun (WGS) entry which is preliminary data.</text>
</comment>
<evidence type="ECO:0000313" key="2">
    <source>
        <dbReference type="EMBL" id="KAH0460763.1"/>
    </source>
</evidence>
<feature type="region of interest" description="Disordered" evidence="1">
    <location>
        <begin position="1"/>
        <end position="37"/>
    </location>
</feature>
<dbReference type="AlphaFoldDB" id="A0AAV7GYZ7"/>
<protein>
    <submittedName>
        <fullName evidence="2">Uncharacterized protein</fullName>
    </submittedName>
</protein>
<sequence length="108" mass="11851">MSGDHLPSRDPGVKGDPIAPHDGEQRPNKGAREDDASSTIMGDSLIVLHKKFHFLNDVVRAVPKGFDRTNLPPLGYLTIYETNLRVGLCFPPLVELIEISVWCGISLS</sequence>
<evidence type="ECO:0000256" key="1">
    <source>
        <dbReference type="SAM" id="MobiDB-lite"/>
    </source>
</evidence>
<accession>A0AAV7GYZ7</accession>
<dbReference type="EMBL" id="JAGFBR010000009">
    <property type="protein sequence ID" value="KAH0460763.1"/>
    <property type="molecule type" value="Genomic_DNA"/>
</dbReference>
<dbReference type="Proteomes" id="UP000775213">
    <property type="component" value="Unassembled WGS sequence"/>
</dbReference>
<reference evidence="2 3" key="1">
    <citation type="journal article" date="2021" name="Hortic Res">
        <title>Chromosome-scale assembly of the Dendrobium chrysotoxum genome enhances the understanding of orchid evolution.</title>
        <authorList>
            <person name="Zhang Y."/>
            <person name="Zhang G.Q."/>
            <person name="Zhang D."/>
            <person name="Liu X.D."/>
            <person name="Xu X.Y."/>
            <person name="Sun W.H."/>
            <person name="Yu X."/>
            <person name="Zhu X."/>
            <person name="Wang Z.W."/>
            <person name="Zhao X."/>
            <person name="Zhong W.Y."/>
            <person name="Chen H."/>
            <person name="Yin W.L."/>
            <person name="Huang T."/>
            <person name="Niu S.C."/>
            <person name="Liu Z.J."/>
        </authorList>
    </citation>
    <scope>NUCLEOTIDE SEQUENCE [LARGE SCALE GENOMIC DNA]</scope>
    <source>
        <strain evidence="2">Lindl</strain>
    </source>
</reference>
<gene>
    <name evidence="2" type="ORF">IEQ34_008338</name>
</gene>